<dbReference type="SUPFAM" id="SSF53474">
    <property type="entry name" value="alpha/beta-Hydrolases"/>
    <property type="match status" value="1"/>
</dbReference>
<keyword evidence="1" id="KW-0732">Signal</keyword>
<dbReference type="GO" id="GO:0016787">
    <property type="term" value="F:hydrolase activity"/>
    <property type="evidence" value="ECO:0007669"/>
    <property type="project" value="InterPro"/>
</dbReference>
<dbReference type="Pfam" id="PF03283">
    <property type="entry name" value="PAE"/>
    <property type="match status" value="1"/>
</dbReference>
<dbReference type="InterPro" id="IPR004963">
    <property type="entry name" value="PAE/NOTUM"/>
</dbReference>
<comment type="caution">
    <text evidence="2">The sequence shown here is derived from an EMBL/GenBank/DDBJ whole genome shotgun (WGS) entry which is preliminary data.</text>
</comment>
<accession>A0AAV0TGE5</accession>
<dbReference type="Proteomes" id="UP001162031">
    <property type="component" value="Unassembled WGS sequence"/>
</dbReference>
<protein>
    <submittedName>
        <fullName evidence="2">Uncharacterized protein</fullName>
    </submittedName>
</protein>
<keyword evidence="3" id="KW-1185">Reference proteome</keyword>
<proteinExistence type="predicted"/>
<dbReference type="AlphaFoldDB" id="A0AAV0TGE5"/>
<dbReference type="Gene3D" id="3.40.50.1820">
    <property type="entry name" value="alpha/beta hydrolase"/>
    <property type="match status" value="1"/>
</dbReference>
<evidence type="ECO:0000256" key="1">
    <source>
        <dbReference type="SAM" id="SignalP"/>
    </source>
</evidence>
<sequence>MPFASKLTLSALFVSSLTWAQVRHDDEVCVMNASGSCAVDSLTPSALDRSIVIYPGGDTRCAFDDFSDPGVTFATNATYFFQVFPAPDQTKSKLMLYFQGGGACFDDVTCAFGLQCIQETFNPNAVPLSSGVLNRSDDKNLFNAYNIVHLPYCTGDLHIGHRINTIPDSPIYAVLDAPPCRKQNMTLHQVGYNNTKAVLEWTMANYPSPDEIVISGSSAGALGAQALSALVADMWQVEEKNIRFSVLADSYVGVLPSDYSAGKLISYYGSCELDLKMPAKLWDQCDDNELTVAEMMSFMIENLPTAQWLFVNSKYDVIQRTFYELVDQGILGYLFTDLISEKDFFAGMTAIIDVYKNVSDDVSTFYVDGSHHVFLTNGSYYHNATRSPGGVLLDDFLKAWLVTNSSLDDAASAGELPASGNNAGLDVSAAVGLTSMLSHTAIAAVILMVAY</sequence>
<name>A0AAV0TGE5_HYABA</name>
<evidence type="ECO:0000313" key="3">
    <source>
        <dbReference type="Proteomes" id="UP001162031"/>
    </source>
</evidence>
<dbReference type="PANTHER" id="PTHR21562">
    <property type="entry name" value="NOTUM-RELATED"/>
    <property type="match status" value="1"/>
</dbReference>
<dbReference type="EMBL" id="CANTFL010000223">
    <property type="protein sequence ID" value="CAI5718894.1"/>
    <property type="molecule type" value="Genomic_DNA"/>
</dbReference>
<evidence type="ECO:0000313" key="2">
    <source>
        <dbReference type="EMBL" id="CAI5718894.1"/>
    </source>
</evidence>
<feature type="signal peptide" evidence="1">
    <location>
        <begin position="1"/>
        <end position="20"/>
    </location>
</feature>
<reference evidence="2" key="1">
    <citation type="submission" date="2022-12" db="EMBL/GenBank/DDBJ databases">
        <authorList>
            <person name="Webb A."/>
        </authorList>
    </citation>
    <scope>NUCLEOTIDE SEQUENCE</scope>
    <source>
        <strain evidence="2">Hp1</strain>
    </source>
</reference>
<dbReference type="InterPro" id="IPR029058">
    <property type="entry name" value="AB_hydrolase_fold"/>
</dbReference>
<feature type="chain" id="PRO_5043762770" evidence="1">
    <location>
        <begin position="21"/>
        <end position="451"/>
    </location>
</feature>
<gene>
    <name evidence="2" type="ORF">HBR001_LOCUS2089</name>
</gene>
<dbReference type="PANTHER" id="PTHR21562:SF83">
    <property type="entry name" value="PECTIN ACETYLESTERASE 4"/>
    <property type="match status" value="1"/>
</dbReference>
<organism evidence="2 3">
    <name type="scientific">Hyaloperonospora brassicae</name>
    <name type="common">Brassica downy mildew</name>
    <name type="synonym">Peronospora brassicae</name>
    <dbReference type="NCBI Taxonomy" id="162125"/>
    <lineage>
        <taxon>Eukaryota</taxon>
        <taxon>Sar</taxon>
        <taxon>Stramenopiles</taxon>
        <taxon>Oomycota</taxon>
        <taxon>Peronosporomycetes</taxon>
        <taxon>Peronosporales</taxon>
        <taxon>Peronosporaceae</taxon>
        <taxon>Hyaloperonospora</taxon>
    </lineage>
</organism>